<keyword evidence="2" id="KW-1185">Reference proteome</keyword>
<dbReference type="AlphaFoldDB" id="A0A7W7M0T1"/>
<dbReference type="Proteomes" id="UP000579523">
    <property type="component" value="Unassembled WGS sequence"/>
</dbReference>
<protein>
    <submittedName>
        <fullName evidence="1">Uncharacterized protein</fullName>
    </submittedName>
</protein>
<gene>
    <name evidence="1" type="ORF">FHS37_003326</name>
</gene>
<sequence length="30" mass="3379">MAELAMLDLLARAVHDLDQVTRAPDSPWRS</sequence>
<proteinExistence type="predicted"/>
<reference evidence="1 2" key="1">
    <citation type="submission" date="2020-08" db="EMBL/GenBank/DDBJ databases">
        <title>Genomic Encyclopedia of Type Strains, Phase III (KMG-III): the genomes of soil and plant-associated and newly described type strains.</title>
        <authorList>
            <person name="Whitman W."/>
        </authorList>
    </citation>
    <scope>NUCLEOTIDE SEQUENCE [LARGE SCALE GENOMIC DNA]</scope>
    <source>
        <strain evidence="1 2">CECT 3273</strain>
    </source>
</reference>
<dbReference type="EMBL" id="JACHJI010000005">
    <property type="protein sequence ID" value="MBB4899266.1"/>
    <property type="molecule type" value="Genomic_DNA"/>
</dbReference>
<comment type="caution">
    <text evidence="1">The sequence shown here is derived from an EMBL/GenBank/DDBJ whole genome shotgun (WGS) entry which is preliminary data.</text>
</comment>
<organism evidence="1 2">
    <name type="scientific">Streptomyces griseomycini</name>
    <dbReference type="NCBI Taxonomy" id="66895"/>
    <lineage>
        <taxon>Bacteria</taxon>
        <taxon>Bacillati</taxon>
        <taxon>Actinomycetota</taxon>
        <taxon>Actinomycetes</taxon>
        <taxon>Kitasatosporales</taxon>
        <taxon>Streptomycetaceae</taxon>
        <taxon>Streptomyces</taxon>
    </lineage>
</organism>
<accession>A0A7W7M0T1</accession>
<name>A0A7W7M0T1_9ACTN</name>
<evidence type="ECO:0000313" key="2">
    <source>
        <dbReference type="Proteomes" id="UP000579523"/>
    </source>
</evidence>
<evidence type="ECO:0000313" key="1">
    <source>
        <dbReference type="EMBL" id="MBB4899266.1"/>
    </source>
</evidence>